<evidence type="ECO:0000313" key="1">
    <source>
        <dbReference type="EMBL" id="ADU62687.1"/>
    </source>
</evidence>
<evidence type="ECO:0000313" key="2">
    <source>
        <dbReference type="Proteomes" id="UP000002191"/>
    </source>
</evidence>
<dbReference type="HOGENOM" id="CLU_026157_2_1_7"/>
<dbReference type="RefSeq" id="WP_013514603.1">
    <property type="nucleotide sequence ID" value="NC_014844.1"/>
</dbReference>
<name>E6VXY0_PSEA9</name>
<dbReference type="InterPro" id="IPR005646">
    <property type="entry name" value="FapA"/>
</dbReference>
<dbReference type="PANTHER" id="PTHR38032:SF1">
    <property type="entry name" value="RNA-BINDING PROTEIN KHPB N-TERMINAL DOMAIN-CONTAINING PROTEIN"/>
    <property type="match status" value="1"/>
</dbReference>
<gene>
    <name evidence="1" type="ordered locus">Daes_1675</name>
</gene>
<proteinExistence type="predicted"/>
<evidence type="ECO:0008006" key="3">
    <source>
        <dbReference type="Google" id="ProtNLM"/>
    </source>
</evidence>
<dbReference type="STRING" id="643562.Daes_1675"/>
<keyword evidence="2" id="KW-1185">Reference proteome</keyword>
<organism evidence="1 2">
    <name type="scientific">Pseudodesulfovibrio aespoeensis (strain ATCC 700646 / DSM 10631 / Aspo-2)</name>
    <name type="common">Desulfovibrio aespoeensis</name>
    <dbReference type="NCBI Taxonomy" id="643562"/>
    <lineage>
        <taxon>Bacteria</taxon>
        <taxon>Pseudomonadati</taxon>
        <taxon>Thermodesulfobacteriota</taxon>
        <taxon>Desulfovibrionia</taxon>
        <taxon>Desulfovibrionales</taxon>
        <taxon>Desulfovibrionaceae</taxon>
    </lineage>
</organism>
<dbReference type="eggNOG" id="COG1315">
    <property type="taxonomic scope" value="Bacteria"/>
</dbReference>
<dbReference type="PANTHER" id="PTHR38032">
    <property type="entry name" value="POLYMERASE-RELATED"/>
    <property type="match status" value="1"/>
</dbReference>
<reference evidence="2" key="1">
    <citation type="submission" date="2010-12" db="EMBL/GenBank/DDBJ databases">
        <title>Complete sequence of Desulfovibrio aespoeensis Aspo-2.</title>
        <authorList>
            <consortium name="US DOE Joint Genome Institute"/>
            <person name="Lucas S."/>
            <person name="Copeland A."/>
            <person name="Lapidus A."/>
            <person name="Cheng J.-F."/>
            <person name="Goodwin L."/>
            <person name="Pitluck S."/>
            <person name="Chertkov O."/>
            <person name="Misra M."/>
            <person name="Detter J.C."/>
            <person name="Han C."/>
            <person name="Tapia R."/>
            <person name="Land M."/>
            <person name="Hauser L."/>
            <person name="Kyrpides N."/>
            <person name="Ivanova N."/>
            <person name="Ovchinnikova G."/>
            <person name="Pedersen K."/>
            <person name="Jagevall S."/>
            <person name="Hazen T."/>
            <person name="Woyke T."/>
        </authorList>
    </citation>
    <scope>NUCLEOTIDE SEQUENCE [LARGE SCALE GENOMIC DNA]</scope>
    <source>
        <strain evidence="2">ATCC 700646 / DSM 10631 / Aspo-2</strain>
    </source>
</reference>
<dbReference type="OrthoDB" id="5446236at2"/>
<dbReference type="AlphaFoldDB" id="E6VXY0"/>
<dbReference type="Proteomes" id="UP000002191">
    <property type="component" value="Chromosome"/>
</dbReference>
<accession>E6VXY0</accession>
<sequence>MPFFLKHHFDPDVDQQSLRPEHQEDGSVDHYELNFVHNVEAGAVIAQWEELSDEAARSADPRFLHQDKMFPAGKGTGIKRRDPDNLYAAVSGYVCYQDGRIVVNDTLTLPSEVDFHTGNINFVGNVIIGGSARGGFAIRGRDITIQGQIEGTRIEALRDLNCRGGVKGAKTAFLEAGRSMKLAFCEYGTLKAREDILIKGALMHSNVYAGRKLAVGGRLTGGTIYCHEYIYVGEQLGGGLDTDTALVVGYDPALLFTDVEYETRIDRLHTDITILEKALGKGRDHKREYAEKLESARRELDLLKLLKVKLWEGIRGTEQVDQCKVLVPGLVKPGVEISIGSAFLKVDDYLEDVYFYHENDEVKIGTSVHKLRR</sequence>
<reference evidence="1 2" key="2">
    <citation type="journal article" date="2014" name="Genome Announc.">
        <title>Complete Genome Sequence of the Subsurface, Mesophilic Sulfate-Reducing Bacterium Desulfovibrio aespoeensis Aspo-2.</title>
        <authorList>
            <person name="Pedersen K."/>
            <person name="Bengtsson A."/>
            <person name="Edlund J."/>
            <person name="Rabe L."/>
            <person name="Hazen T."/>
            <person name="Chakraborty R."/>
            <person name="Goodwin L."/>
            <person name="Shapiro N."/>
        </authorList>
    </citation>
    <scope>NUCLEOTIDE SEQUENCE [LARGE SCALE GENOMIC DNA]</scope>
    <source>
        <strain evidence="2">ATCC 700646 / DSM 10631 / Aspo-2</strain>
    </source>
</reference>
<dbReference type="EMBL" id="CP002431">
    <property type="protein sequence ID" value="ADU62687.1"/>
    <property type="molecule type" value="Genomic_DNA"/>
</dbReference>
<dbReference type="KEGG" id="das:Daes_1675"/>
<dbReference type="InterPro" id="IPR046865">
    <property type="entry name" value="FapA_b_solenoid"/>
</dbReference>
<protein>
    <recommendedName>
        <fullName evidence="3">DUF342 domain-containing protein</fullName>
    </recommendedName>
</protein>
<dbReference type="Pfam" id="PF03961">
    <property type="entry name" value="FapA"/>
    <property type="match status" value="1"/>
</dbReference>